<dbReference type="RefSeq" id="WP_059284636.1">
    <property type="nucleotide sequence ID" value="NZ_QJKC01000004.1"/>
</dbReference>
<evidence type="ECO:0000313" key="1">
    <source>
        <dbReference type="EMBL" id="PXX49383.1"/>
    </source>
</evidence>
<accession>A0A318JHT3</accession>
<sequence>MTPPSLLQGMTTAQLQQALVDAQAALVQLQMGSKGESFAYAQGDGSKSVTYTRTSLPQLTMLIRQLQQALGMIPQARRPIRVRF</sequence>
<protein>
    <submittedName>
        <fullName evidence="1">GpW protein</fullName>
    </submittedName>
</protein>
<dbReference type="OrthoDB" id="8780629at2"/>
<dbReference type="AlphaFoldDB" id="A0A318JHT3"/>
<reference evidence="1 2" key="1">
    <citation type="submission" date="2018-05" db="EMBL/GenBank/DDBJ databases">
        <title>Genomic Encyclopedia of Type Strains, Phase IV (KMG-IV): sequencing the most valuable type-strain genomes for metagenomic binning, comparative biology and taxonomic classification.</title>
        <authorList>
            <person name="Goeker M."/>
        </authorList>
    </citation>
    <scope>NUCLEOTIDE SEQUENCE [LARGE SCALE GENOMIC DNA]</scope>
    <source>
        <strain evidence="1 2">DSM 25134</strain>
    </source>
</reference>
<dbReference type="Gene3D" id="3.30.1580.10">
    <property type="entry name" value="Head-to-tail joining protein W"/>
    <property type="match status" value="1"/>
</dbReference>
<keyword evidence="2" id="KW-1185">Reference proteome</keyword>
<comment type="caution">
    <text evidence="1">The sequence shown here is derived from an EMBL/GenBank/DDBJ whole genome shotgun (WGS) entry which is preliminary data.</text>
</comment>
<proteinExistence type="predicted"/>
<dbReference type="EMBL" id="QJKC01000004">
    <property type="protein sequence ID" value="PXX49383.1"/>
    <property type="molecule type" value="Genomic_DNA"/>
</dbReference>
<dbReference type="Pfam" id="PF02831">
    <property type="entry name" value="gpW"/>
    <property type="match status" value="1"/>
</dbReference>
<dbReference type="InterPro" id="IPR004174">
    <property type="entry name" value="GpW"/>
</dbReference>
<dbReference type="Proteomes" id="UP000248395">
    <property type="component" value="Unassembled WGS sequence"/>
</dbReference>
<evidence type="ECO:0000313" key="2">
    <source>
        <dbReference type="Proteomes" id="UP000248395"/>
    </source>
</evidence>
<organism evidence="1 2">
    <name type="scientific">Aquitalea magnusonii</name>
    <dbReference type="NCBI Taxonomy" id="332411"/>
    <lineage>
        <taxon>Bacteria</taxon>
        <taxon>Pseudomonadati</taxon>
        <taxon>Pseudomonadota</taxon>
        <taxon>Betaproteobacteria</taxon>
        <taxon>Neisseriales</taxon>
        <taxon>Chromobacteriaceae</taxon>
        <taxon>Aquitalea</taxon>
    </lineage>
</organism>
<dbReference type="SUPFAM" id="SSF64210">
    <property type="entry name" value="Head-to-tail joining protein W, gpW"/>
    <property type="match status" value="1"/>
</dbReference>
<dbReference type="InterPro" id="IPR036626">
    <property type="entry name" value="GpW_sf"/>
</dbReference>
<gene>
    <name evidence="1" type="ORF">DFR38_10422</name>
</gene>
<name>A0A318JHT3_9NEIS</name>
<dbReference type="GO" id="GO:0019058">
    <property type="term" value="P:viral life cycle"/>
    <property type="evidence" value="ECO:0007669"/>
    <property type="project" value="InterPro"/>
</dbReference>